<evidence type="ECO:0000313" key="3">
    <source>
        <dbReference type="EMBL" id="KAI3434765.1"/>
    </source>
</evidence>
<evidence type="ECO:0000256" key="2">
    <source>
        <dbReference type="SAM" id="Phobius"/>
    </source>
</evidence>
<dbReference type="PANTHER" id="PTHR24216:SF65">
    <property type="entry name" value="PAXILLIN-LIKE PROTEIN 1"/>
    <property type="match status" value="1"/>
</dbReference>
<dbReference type="AlphaFoldDB" id="A0A9D4TU96"/>
<name>A0A9D4TU96_CHLVU</name>
<feature type="compositionally biased region" description="Pro residues" evidence="1">
    <location>
        <begin position="96"/>
        <end position="181"/>
    </location>
</feature>
<keyword evidence="2" id="KW-1133">Transmembrane helix</keyword>
<comment type="caution">
    <text evidence="3">The sequence shown here is derived from an EMBL/GenBank/DDBJ whole genome shotgun (WGS) entry which is preliminary data.</text>
</comment>
<dbReference type="EMBL" id="SIDB01000003">
    <property type="protein sequence ID" value="KAI3434765.1"/>
    <property type="molecule type" value="Genomic_DNA"/>
</dbReference>
<dbReference type="PANTHER" id="PTHR24216">
    <property type="entry name" value="PAXILLIN-RELATED"/>
    <property type="match status" value="1"/>
</dbReference>
<gene>
    <name evidence="3" type="ORF">D9Q98_002825</name>
</gene>
<evidence type="ECO:0000256" key="1">
    <source>
        <dbReference type="SAM" id="MobiDB-lite"/>
    </source>
</evidence>
<feature type="transmembrane region" description="Helical" evidence="2">
    <location>
        <begin position="63"/>
        <end position="83"/>
    </location>
</feature>
<keyword evidence="4" id="KW-1185">Reference proteome</keyword>
<proteinExistence type="predicted"/>
<dbReference type="Proteomes" id="UP001055712">
    <property type="component" value="Unassembled WGS sequence"/>
</dbReference>
<reference evidence="3" key="2">
    <citation type="submission" date="2020-11" db="EMBL/GenBank/DDBJ databases">
        <authorList>
            <person name="Cecchin M."/>
            <person name="Marcolungo L."/>
            <person name="Rossato M."/>
            <person name="Girolomoni L."/>
            <person name="Cosentino E."/>
            <person name="Cuine S."/>
            <person name="Li-Beisson Y."/>
            <person name="Delledonne M."/>
            <person name="Ballottari M."/>
        </authorList>
    </citation>
    <scope>NUCLEOTIDE SEQUENCE</scope>
    <source>
        <strain evidence="3">211/11P</strain>
        <tissue evidence="3">Whole cell</tissue>
    </source>
</reference>
<accession>A0A9D4TU96</accession>
<dbReference type="PRINTS" id="PR01217">
    <property type="entry name" value="PRICHEXTENSN"/>
</dbReference>
<protein>
    <submittedName>
        <fullName evidence="3">Uncharacterized protein</fullName>
    </submittedName>
</protein>
<reference evidence="3" key="1">
    <citation type="journal article" date="2019" name="Plant J.">
        <title>Chlorella vulgaris genome assembly and annotation reveals the molecular basis for metabolic acclimation to high light conditions.</title>
        <authorList>
            <person name="Cecchin M."/>
            <person name="Marcolungo L."/>
            <person name="Rossato M."/>
            <person name="Girolomoni L."/>
            <person name="Cosentino E."/>
            <person name="Cuine S."/>
            <person name="Li-Beisson Y."/>
            <person name="Delledonne M."/>
            <person name="Ballottari M."/>
        </authorList>
    </citation>
    <scope>NUCLEOTIDE SEQUENCE</scope>
    <source>
        <strain evidence="3">211/11P</strain>
    </source>
</reference>
<sequence>MDSARSIAGSEHAQNQIASCDLLKQWDAEVGGDFQDDSEDVLSWAPYGADEWGGKWRRTEAALLLWLLTTAVIALGTNVAVAVSNQKQQNVASQYPSPPPSPPPPFPPPPSRPPPSPPPPSPPLPPSPPPPSPPNPPPPSPRPPQPPPPSPVPPVPPPPAPAPPTPPGPTSPPSPPPPSPPATRRIKLLPPPRPPPFCSVAPAQQQRDRFTITKFKFGADGQYYMAHRYEKVDEEGMLRGVFYDGSEAGLCRVVVTATYTCLPDDAACNGSDPAVITALCKTSCAPDLATCKAAMPRPLPGPYVQARTCVVLNANIGAGCNGQPYRSASGLMAMDGEFVVNICSAPPRPPIAPPAPDVYIDVPA</sequence>
<keyword evidence="2" id="KW-0472">Membrane</keyword>
<organism evidence="3 4">
    <name type="scientific">Chlorella vulgaris</name>
    <name type="common">Green alga</name>
    <dbReference type="NCBI Taxonomy" id="3077"/>
    <lineage>
        <taxon>Eukaryota</taxon>
        <taxon>Viridiplantae</taxon>
        <taxon>Chlorophyta</taxon>
        <taxon>core chlorophytes</taxon>
        <taxon>Trebouxiophyceae</taxon>
        <taxon>Chlorellales</taxon>
        <taxon>Chlorellaceae</taxon>
        <taxon>Chlorella clade</taxon>
        <taxon>Chlorella</taxon>
    </lineage>
</organism>
<keyword evidence="2" id="KW-0812">Transmembrane</keyword>
<evidence type="ECO:0000313" key="4">
    <source>
        <dbReference type="Proteomes" id="UP001055712"/>
    </source>
</evidence>
<feature type="region of interest" description="Disordered" evidence="1">
    <location>
        <begin position="90"/>
        <end position="204"/>
    </location>
</feature>